<name>A0A8H6W3S3_9AGAR</name>
<dbReference type="GeneID" id="59345439"/>
<protein>
    <submittedName>
        <fullName evidence="3">CVNH domain-containing protein</fullName>
    </submittedName>
</protein>
<evidence type="ECO:0000313" key="3">
    <source>
        <dbReference type="EMBL" id="KAF7303872.1"/>
    </source>
</evidence>
<evidence type="ECO:0000313" key="4">
    <source>
        <dbReference type="Proteomes" id="UP000636479"/>
    </source>
</evidence>
<comment type="caution">
    <text evidence="3">The sequence shown here is derived from an EMBL/GenBank/DDBJ whole genome shotgun (WGS) entry which is preliminary data.</text>
</comment>
<evidence type="ECO:0000259" key="2">
    <source>
        <dbReference type="Pfam" id="PF08881"/>
    </source>
</evidence>
<feature type="chain" id="PRO_5034809674" evidence="1">
    <location>
        <begin position="20"/>
        <end position="119"/>
    </location>
</feature>
<dbReference type="InterPro" id="IPR036673">
    <property type="entry name" value="Cyanovirin-N_sf"/>
</dbReference>
<gene>
    <name evidence="3" type="ORF">MIND_00617200</name>
</gene>
<dbReference type="EMBL" id="JACAZF010000005">
    <property type="protein sequence ID" value="KAF7303872.1"/>
    <property type="molecule type" value="Genomic_DNA"/>
</dbReference>
<dbReference type="InterPro" id="IPR011058">
    <property type="entry name" value="Cyanovirin-N"/>
</dbReference>
<sequence length="119" mass="12061">MHQAFLVFALAATTGIVHAASGFGSVCTNIVFSDGSDDLAADCTSGGVTRHSDVNLNGCLIVNNNMMKCQHNGSPQFSNQCTGCSLSGTTLSCSCTGHPSSINLNNCVGLNSAGLLTCA</sequence>
<accession>A0A8H6W3S3</accession>
<keyword evidence="4" id="KW-1185">Reference proteome</keyword>
<proteinExistence type="predicted"/>
<feature type="signal peptide" evidence="1">
    <location>
        <begin position="1"/>
        <end position="19"/>
    </location>
</feature>
<dbReference type="Gene3D" id="2.30.60.10">
    <property type="entry name" value="Cyanovirin-N"/>
    <property type="match status" value="1"/>
</dbReference>
<dbReference type="AlphaFoldDB" id="A0A8H6W3S3"/>
<reference evidence="3" key="1">
    <citation type="submission" date="2020-05" db="EMBL/GenBank/DDBJ databases">
        <title>Mycena genomes resolve the evolution of fungal bioluminescence.</title>
        <authorList>
            <person name="Tsai I.J."/>
        </authorList>
    </citation>
    <scope>NUCLEOTIDE SEQUENCE</scope>
    <source>
        <strain evidence="3">171206Taipei</strain>
    </source>
</reference>
<organism evidence="3 4">
    <name type="scientific">Mycena indigotica</name>
    <dbReference type="NCBI Taxonomy" id="2126181"/>
    <lineage>
        <taxon>Eukaryota</taxon>
        <taxon>Fungi</taxon>
        <taxon>Dikarya</taxon>
        <taxon>Basidiomycota</taxon>
        <taxon>Agaricomycotina</taxon>
        <taxon>Agaricomycetes</taxon>
        <taxon>Agaricomycetidae</taxon>
        <taxon>Agaricales</taxon>
        <taxon>Marasmiineae</taxon>
        <taxon>Mycenaceae</taxon>
        <taxon>Mycena</taxon>
    </lineage>
</organism>
<dbReference type="RefSeq" id="XP_037220844.1">
    <property type="nucleotide sequence ID" value="XM_037362923.1"/>
</dbReference>
<dbReference type="Pfam" id="PF08881">
    <property type="entry name" value="CVNH"/>
    <property type="match status" value="1"/>
</dbReference>
<dbReference type="SUPFAM" id="SSF51322">
    <property type="entry name" value="Cyanovirin-N"/>
    <property type="match status" value="1"/>
</dbReference>
<dbReference type="Proteomes" id="UP000636479">
    <property type="component" value="Unassembled WGS sequence"/>
</dbReference>
<evidence type="ECO:0000256" key="1">
    <source>
        <dbReference type="SAM" id="SignalP"/>
    </source>
</evidence>
<feature type="domain" description="Cyanovirin-N" evidence="2">
    <location>
        <begin position="23"/>
        <end position="115"/>
    </location>
</feature>
<keyword evidence="1" id="KW-0732">Signal</keyword>